<evidence type="ECO:0000256" key="2">
    <source>
        <dbReference type="ARBA" id="ARBA00022475"/>
    </source>
</evidence>
<dbReference type="PANTHER" id="PTHR30482">
    <property type="entry name" value="HIGH-AFFINITY BRANCHED-CHAIN AMINO ACID TRANSPORT SYSTEM PERMEASE"/>
    <property type="match status" value="1"/>
</dbReference>
<feature type="transmembrane region" description="Helical" evidence="6">
    <location>
        <begin position="21"/>
        <end position="41"/>
    </location>
</feature>
<dbReference type="GO" id="GO:0015658">
    <property type="term" value="F:branched-chain amino acid transmembrane transporter activity"/>
    <property type="evidence" value="ECO:0007669"/>
    <property type="project" value="InterPro"/>
</dbReference>
<dbReference type="Pfam" id="PF02653">
    <property type="entry name" value="BPD_transp_2"/>
    <property type="match status" value="1"/>
</dbReference>
<sequence>MTEVSSTLSEVSPPRAKRRPAVLPIIEIAMLAVFLLLPLVLQDYLTVFMTRVLILCLFALSFDLVWGYAGIMSFGQAVFFGGAGYGVALLGRDLGISSMLLVVPAGVLIGFAVALMIGGFLLLGRNPSSVIFVSLGTLTASYAFDRLARGWYYLGGQNGIPSIPQMTIGSYELGEGPVFYYLALVILVLVYAVCRYLVRSQFGLALAGLRENEQRIAFFGYKVQHLKAIIFSLGGAIAGLAGSLYAFHEGFVWPNMLGVVMSTQVVLYVLFGGSGTLIGAVIGTVVIEIVSFWLSNSYQDIWPIILGALMLLVILFRPAGLISLIVSHSERIGSFGRPPKGSDHGSA</sequence>
<gene>
    <name evidence="7" type="ORF">BJ125_113102</name>
    <name evidence="8" type="ORF">SAMN05892882_113102</name>
</gene>
<dbReference type="PANTHER" id="PTHR30482:SF17">
    <property type="entry name" value="ABC TRANSPORTER ATP-BINDING PROTEIN"/>
    <property type="match status" value="1"/>
</dbReference>
<accession>A0A336JPZ7</accession>
<keyword evidence="2" id="KW-1003">Cell membrane</keyword>
<dbReference type="EMBL" id="QRDT01000013">
    <property type="protein sequence ID" value="RED32008.1"/>
    <property type="molecule type" value="Genomic_DNA"/>
</dbReference>
<evidence type="ECO:0000313" key="7">
    <source>
        <dbReference type="EMBL" id="RED32008.1"/>
    </source>
</evidence>
<dbReference type="InterPro" id="IPR001851">
    <property type="entry name" value="ABC_transp_permease"/>
</dbReference>
<evidence type="ECO:0000313" key="8">
    <source>
        <dbReference type="EMBL" id="SSW91680.1"/>
    </source>
</evidence>
<keyword evidence="4 6" id="KW-1133">Transmembrane helix</keyword>
<feature type="transmembrane region" description="Helical" evidence="6">
    <location>
        <begin position="277"/>
        <end position="295"/>
    </location>
</feature>
<protein>
    <submittedName>
        <fullName evidence="8">Amino acid/amide ABC transporter membrane protein 2 (HAAT family)</fullName>
    </submittedName>
</protein>
<evidence type="ECO:0000256" key="4">
    <source>
        <dbReference type="ARBA" id="ARBA00022989"/>
    </source>
</evidence>
<dbReference type="CDD" id="cd06581">
    <property type="entry name" value="TM_PBP1_LivM_like"/>
    <property type="match status" value="1"/>
</dbReference>
<dbReference type="OrthoDB" id="9804361at2"/>
<feature type="transmembrane region" description="Helical" evidence="6">
    <location>
        <begin position="96"/>
        <end position="123"/>
    </location>
</feature>
<proteinExistence type="predicted"/>
<feature type="transmembrane region" description="Helical" evidence="6">
    <location>
        <begin position="301"/>
        <end position="327"/>
    </location>
</feature>
<evidence type="ECO:0000256" key="5">
    <source>
        <dbReference type="ARBA" id="ARBA00023136"/>
    </source>
</evidence>
<reference evidence="7 10" key="2">
    <citation type="submission" date="2018-07" db="EMBL/GenBank/DDBJ databases">
        <title>Genomic Encyclopedia of Archaeal and Bacterial Type Strains, Phase II (KMG-II): from individual species to whole genera.</title>
        <authorList>
            <person name="Goeker M."/>
        </authorList>
    </citation>
    <scope>NUCLEOTIDE SEQUENCE [LARGE SCALE GENOMIC DNA]</scope>
    <source>
        <strain evidence="7 10">JA575</strain>
    </source>
</reference>
<keyword evidence="10" id="KW-1185">Reference proteome</keyword>
<feature type="transmembrane region" description="Helical" evidence="6">
    <location>
        <begin position="73"/>
        <end position="90"/>
    </location>
</feature>
<evidence type="ECO:0000256" key="1">
    <source>
        <dbReference type="ARBA" id="ARBA00004651"/>
    </source>
</evidence>
<evidence type="ECO:0000256" key="6">
    <source>
        <dbReference type="SAM" id="Phobius"/>
    </source>
</evidence>
<dbReference type="GO" id="GO:0005886">
    <property type="term" value="C:plasma membrane"/>
    <property type="evidence" value="ECO:0007669"/>
    <property type="project" value="UniProtKB-SubCell"/>
</dbReference>
<dbReference type="InterPro" id="IPR043428">
    <property type="entry name" value="LivM-like"/>
</dbReference>
<dbReference type="AlphaFoldDB" id="A0A336JPZ7"/>
<evidence type="ECO:0000256" key="3">
    <source>
        <dbReference type="ARBA" id="ARBA00022692"/>
    </source>
</evidence>
<dbReference type="Proteomes" id="UP000256343">
    <property type="component" value="Unassembled WGS sequence"/>
</dbReference>
<dbReference type="EMBL" id="UFQQ01000013">
    <property type="protein sequence ID" value="SSW91680.1"/>
    <property type="molecule type" value="Genomic_DNA"/>
</dbReference>
<comment type="subcellular location">
    <subcellularLocation>
        <location evidence="1">Cell membrane</location>
        <topology evidence="1">Multi-pass membrane protein</topology>
    </subcellularLocation>
</comment>
<evidence type="ECO:0000313" key="10">
    <source>
        <dbReference type="Proteomes" id="UP000256343"/>
    </source>
</evidence>
<feature type="transmembrane region" description="Helical" evidence="6">
    <location>
        <begin position="47"/>
        <end position="66"/>
    </location>
</feature>
<feature type="transmembrane region" description="Helical" evidence="6">
    <location>
        <begin position="178"/>
        <end position="198"/>
    </location>
</feature>
<keyword evidence="5 6" id="KW-0472">Membrane</keyword>
<organism evidence="8 9">
    <name type="scientific">Rhodopseudomonas pentothenatexigens</name>
    <dbReference type="NCBI Taxonomy" id="999699"/>
    <lineage>
        <taxon>Bacteria</taxon>
        <taxon>Pseudomonadati</taxon>
        <taxon>Pseudomonadota</taxon>
        <taxon>Alphaproteobacteria</taxon>
        <taxon>Hyphomicrobiales</taxon>
        <taxon>Nitrobacteraceae</taxon>
        <taxon>Rhodopseudomonas</taxon>
    </lineage>
</organism>
<name>A0A336JPZ7_9BRAD</name>
<dbReference type="Proteomes" id="UP000252631">
    <property type="component" value="Unassembled WGS sequence"/>
</dbReference>
<keyword evidence="3 6" id="KW-0812">Transmembrane</keyword>
<evidence type="ECO:0000313" key="9">
    <source>
        <dbReference type="Proteomes" id="UP000252631"/>
    </source>
</evidence>
<feature type="transmembrane region" description="Helical" evidence="6">
    <location>
        <begin position="228"/>
        <end position="247"/>
    </location>
</feature>
<reference evidence="8 9" key="1">
    <citation type="submission" date="2017-08" db="EMBL/GenBank/DDBJ databases">
        <authorList>
            <person name="de Groot N.N."/>
        </authorList>
    </citation>
    <scope>NUCLEOTIDE SEQUENCE [LARGE SCALE GENOMIC DNA]</scope>
    <source>
        <strain evidence="8 9">JA575</strain>
    </source>
</reference>